<feature type="compositionally biased region" description="Low complexity" evidence="1">
    <location>
        <begin position="422"/>
        <end position="432"/>
    </location>
</feature>
<dbReference type="Proteomes" id="UP001310594">
    <property type="component" value="Unassembled WGS sequence"/>
</dbReference>
<proteinExistence type="predicted"/>
<dbReference type="AlphaFoldDB" id="A0AAN7VUJ2"/>
<feature type="compositionally biased region" description="Low complexity" evidence="1">
    <location>
        <begin position="374"/>
        <end position="400"/>
    </location>
</feature>
<evidence type="ECO:0000313" key="2">
    <source>
        <dbReference type="EMBL" id="KAK5704191.1"/>
    </source>
</evidence>
<organism evidence="2 3">
    <name type="scientific">Elasticomyces elasticus</name>
    <dbReference type="NCBI Taxonomy" id="574655"/>
    <lineage>
        <taxon>Eukaryota</taxon>
        <taxon>Fungi</taxon>
        <taxon>Dikarya</taxon>
        <taxon>Ascomycota</taxon>
        <taxon>Pezizomycotina</taxon>
        <taxon>Dothideomycetes</taxon>
        <taxon>Dothideomycetidae</taxon>
        <taxon>Mycosphaerellales</taxon>
        <taxon>Teratosphaeriaceae</taxon>
        <taxon>Elasticomyces</taxon>
    </lineage>
</organism>
<feature type="compositionally biased region" description="Pro residues" evidence="1">
    <location>
        <begin position="237"/>
        <end position="250"/>
    </location>
</feature>
<feature type="compositionally biased region" description="Polar residues" evidence="1">
    <location>
        <begin position="548"/>
        <end position="559"/>
    </location>
</feature>
<dbReference type="GO" id="GO:0003677">
    <property type="term" value="F:DNA binding"/>
    <property type="evidence" value="ECO:0007669"/>
    <property type="project" value="TreeGrafter"/>
</dbReference>
<name>A0AAN7VUJ2_9PEZI</name>
<dbReference type="EMBL" id="JAVRQU010000004">
    <property type="protein sequence ID" value="KAK5704191.1"/>
    <property type="molecule type" value="Genomic_DNA"/>
</dbReference>
<protein>
    <submittedName>
        <fullName evidence="2">Gluconate transport-inducing protein</fullName>
    </submittedName>
</protein>
<feature type="region of interest" description="Disordered" evidence="1">
    <location>
        <begin position="195"/>
        <end position="454"/>
    </location>
</feature>
<gene>
    <name evidence="2" type="primary">PTH2</name>
    <name evidence="2" type="ORF">LTR97_003204</name>
</gene>
<feature type="compositionally biased region" description="Low complexity" evidence="1">
    <location>
        <begin position="355"/>
        <end position="364"/>
    </location>
</feature>
<comment type="caution">
    <text evidence="2">The sequence shown here is derived from an EMBL/GenBank/DDBJ whole genome shotgun (WGS) entry which is preliminary data.</text>
</comment>
<reference evidence="2" key="1">
    <citation type="submission" date="2023-08" db="EMBL/GenBank/DDBJ databases">
        <title>Black Yeasts Isolated from many extreme environments.</title>
        <authorList>
            <person name="Coleine C."/>
            <person name="Stajich J.E."/>
            <person name="Selbmann L."/>
        </authorList>
    </citation>
    <scope>NUCLEOTIDE SEQUENCE</scope>
    <source>
        <strain evidence="2">CCFEE 5810</strain>
    </source>
</reference>
<dbReference type="Pfam" id="PF09729">
    <property type="entry name" value="Gti1_Pac2"/>
    <property type="match status" value="1"/>
</dbReference>
<dbReference type="PANTHER" id="PTHR28027">
    <property type="entry name" value="TRANSCRIPTIONAL REGULATOR MIT1"/>
    <property type="match status" value="1"/>
</dbReference>
<feature type="compositionally biased region" description="Pro residues" evidence="1">
    <location>
        <begin position="289"/>
        <end position="322"/>
    </location>
</feature>
<evidence type="ECO:0000313" key="3">
    <source>
        <dbReference type="Proteomes" id="UP001310594"/>
    </source>
</evidence>
<feature type="region of interest" description="Disordered" evidence="1">
    <location>
        <begin position="1"/>
        <end position="20"/>
    </location>
</feature>
<dbReference type="InterPro" id="IPR018608">
    <property type="entry name" value="Gti1/Pac2"/>
</dbReference>
<dbReference type="PANTHER" id="PTHR28027:SF1">
    <property type="entry name" value="CAMP INDEPENDENT REGULATORY PROTEIN (AFU_ORTHOLOGUE AFUA_3G09640)"/>
    <property type="match status" value="1"/>
</dbReference>
<evidence type="ECO:0000256" key="1">
    <source>
        <dbReference type="SAM" id="MobiDB-lite"/>
    </source>
</evidence>
<feature type="region of interest" description="Disordered" evidence="1">
    <location>
        <begin position="105"/>
        <end position="138"/>
    </location>
</feature>
<sequence>MRSKKGSTSHTSEGTDAVRSNGMETYNGLVRTPADAIILFEACRIGLLPRVQRRLSEKERQSIKSGSVFVWDEREAGMRRWTDGKSWSASRVSGSFLTYREMEGKRGGSNFEKNANRDGIQGNDGDSDGGPDGYRYKPDGLMKQSFSITTNNNQHLHLISYFSRASAATQNLMQPSNDPQLRHIRPEKGMYPESTVHEQSTIPAVTRGPMNSPGGYTHSPHQPSPYARPAPYGYAPQPWPQSPMHTPPQHPGYGPGPYYQQPYPGQSQLHQMQYPPQQQGAYGPTAYDRPPPPLQGSALPPPPQGHYPQGPPPGQYPPPYPYPQNGYQGYQPPPIQQQSAYPPPQAQQPQPYYPRQPEAAPQEASARREERPESQQPAQPQPQPQANGEQQQAQPGAQAPVSSTSGGQTIPSISSMLNGDGQAPQRPAQPRQVHAQVLRRGAASQAAPVTRDEMHNSFRRSMHELRAIYYSGLPANCKGTFKEYSKNLYRAYEKDASCVAYINPVGLRRMEAAAYKAMAPIFQQHIGLFPRAQPGGPSIAEPVDSTKENATPETPTMPQHTDIPRLQEFQRYQYERSGHTGTFDMHVAELVMDEKGCWKYEPRVFMEGEERRVRENPANVAFHFFHDNK</sequence>
<accession>A0AAN7VUJ2</accession>
<feature type="compositionally biased region" description="Low complexity" evidence="1">
    <location>
        <begin position="256"/>
        <end position="279"/>
    </location>
</feature>
<feature type="compositionally biased region" description="Pro residues" evidence="1">
    <location>
        <begin position="331"/>
        <end position="354"/>
    </location>
</feature>
<feature type="compositionally biased region" description="Polar residues" evidence="1">
    <location>
        <begin position="401"/>
        <end position="417"/>
    </location>
</feature>
<feature type="region of interest" description="Disordered" evidence="1">
    <location>
        <begin position="535"/>
        <end position="560"/>
    </location>
</feature>